<reference evidence="8 9" key="1">
    <citation type="journal article" date="2015" name="Nature">
        <title>rRNA introns, odd ribosomes, and small enigmatic genomes across a large radiation of phyla.</title>
        <authorList>
            <person name="Brown C.T."/>
            <person name="Hug L.A."/>
            <person name="Thomas B.C."/>
            <person name="Sharon I."/>
            <person name="Castelle C.J."/>
            <person name="Singh A."/>
            <person name="Wilkins M.J."/>
            <person name="Williams K.H."/>
            <person name="Banfield J.F."/>
        </authorList>
    </citation>
    <scope>NUCLEOTIDE SEQUENCE [LARGE SCALE GENOMIC DNA]</scope>
</reference>
<evidence type="ECO:0000313" key="8">
    <source>
        <dbReference type="EMBL" id="KKW30394.1"/>
    </source>
</evidence>
<keyword evidence="7" id="KW-0175">Coiled coil</keyword>
<dbReference type="HAMAP" id="MF_00337">
    <property type="entry name" value="Exonuc_7_S"/>
    <property type="match status" value="1"/>
</dbReference>
<keyword evidence="5 6" id="KW-0269">Exonuclease</keyword>
<evidence type="ECO:0000256" key="1">
    <source>
        <dbReference type="ARBA" id="ARBA00009998"/>
    </source>
</evidence>
<dbReference type="PANTHER" id="PTHR34137">
    <property type="entry name" value="EXODEOXYRIBONUCLEASE 7 SMALL SUBUNIT"/>
    <property type="match status" value="1"/>
</dbReference>
<name>A0A0G2AD74_9BACT</name>
<keyword evidence="2 6" id="KW-0963">Cytoplasm</keyword>
<evidence type="ECO:0000256" key="6">
    <source>
        <dbReference type="HAMAP-Rule" id="MF_00337"/>
    </source>
</evidence>
<dbReference type="GO" id="GO:0006308">
    <property type="term" value="P:DNA catabolic process"/>
    <property type="evidence" value="ECO:0007669"/>
    <property type="project" value="UniProtKB-UniRule"/>
</dbReference>
<dbReference type="InterPro" id="IPR003761">
    <property type="entry name" value="Exonuc_VII_S"/>
</dbReference>
<dbReference type="EC" id="3.1.11.6" evidence="6"/>
<dbReference type="NCBIfam" id="TIGR01280">
    <property type="entry name" value="xseB"/>
    <property type="match status" value="1"/>
</dbReference>
<accession>A0A0G2AD74</accession>
<comment type="caution">
    <text evidence="8">The sequence shown here is derived from an EMBL/GenBank/DDBJ whole genome shotgun (WGS) entry which is preliminary data.</text>
</comment>
<keyword evidence="4 6" id="KW-0378">Hydrolase</keyword>
<dbReference type="Gene3D" id="1.10.287.1040">
    <property type="entry name" value="Exonuclease VII, small subunit"/>
    <property type="match status" value="1"/>
</dbReference>
<dbReference type="Pfam" id="PF02609">
    <property type="entry name" value="Exonuc_VII_S"/>
    <property type="match status" value="1"/>
</dbReference>
<dbReference type="GO" id="GO:0005829">
    <property type="term" value="C:cytosol"/>
    <property type="evidence" value="ECO:0007669"/>
    <property type="project" value="TreeGrafter"/>
</dbReference>
<gene>
    <name evidence="6" type="primary">xseB</name>
    <name evidence="8" type="ORF">UY72_C0013G0004</name>
</gene>
<sequence>MAKKTTFAEQFSELETITEWFETADVDLDEGLKKFERGLELAKALKQKLADVENTVVTLKKKFAALEETDEAPDEASSQETT</sequence>
<comment type="similarity">
    <text evidence="1 6">Belongs to the XseB family.</text>
</comment>
<dbReference type="Proteomes" id="UP000034846">
    <property type="component" value="Unassembled WGS sequence"/>
</dbReference>
<evidence type="ECO:0000256" key="7">
    <source>
        <dbReference type="SAM" id="Coils"/>
    </source>
</evidence>
<evidence type="ECO:0000313" key="9">
    <source>
        <dbReference type="Proteomes" id="UP000034846"/>
    </source>
</evidence>
<organism evidence="8 9">
    <name type="scientific">Candidatus Uhrbacteria bacterium GW2011_GWD2_52_7</name>
    <dbReference type="NCBI Taxonomy" id="1618989"/>
    <lineage>
        <taxon>Bacteria</taxon>
        <taxon>Candidatus Uhriibacteriota</taxon>
    </lineage>
</organism>
<evidence type="ECO:0000256" key="4">
    <source>
        <dbReference type="ARBA" id="ARBA00022801"/>
    </source>
</evidence>
<keyword evidence="3 6" id="KW-0540">Nuclease</keyword>
<comment type="function">
    <text evidence="6">Bidirectionally degrades single-stranded DNA into large acid-insoluble oligonucleotides, which are then degraded further into small acid-soluble oligonucleotides.</text>
</comment>
<dbReference type="SUPFAM" id="SSF116842">
    <property type="entry name" value="XseB-like"/>
    <property type="match status" value="1"/>
</dbReference>
<dbReference type="GO" id="GO:0008855">
    <property type="term" value="F:exodeoxyribonuclease VII activity"/>
    <property type="evidence" value="ECO:0007669"/>
    <property type="project" value="UniProtKB-UniRule"/>
</dbReference>
<dbReference type="PANTHER" id="PTHR34137:SF1">
    <property type="entry name" value="EXODEOXYRIBONUCLEASE 7 SMALL SUBUNIT"/>
    <property type="match status" value="1"/>
</dbReference>
<protein>
    <recommendedName>
        <fullName evidence="6">Exodeoxyribonuclease 7 small subunit</fullName>
        <ecNumber evidence="6">3.1.11.6</ecNumber>
    </recommendedName>
    <alternativeName>
        <fullName evidence="6">Exodeoxyribonuclease VII small subunit</fullName>
        <shortName evidence="6">Exonuclease VII small subunit</shortName>
    </alternativeName>
</protein>
<evidence type="ECO:0000256" key="3">
    <source>
        <dbReference type="ARBA" id="ARBA00022722"/>
    </source>
</evidence>
<comment type="subunit">
    <text evidence="6">Heterooligomer composed of large and small subunits.</text>
</comment>
<feature type="coiled-coil region" evidence="7">
    <location>
        <begin position="42"/>
        <end position="69"/>
    </location>
</feature>
<dbReference type="InterPro" id="IPR037004">
    <property type="entry name" value="Exonuc_VII_ssu_sf"/>
</dbReference>
<evidence type="ECO:0000256" key="2">
    <source>
        <dbReference type="ARBA" id="ARBA00022490"/>
    </source>
</evidence>
<dbReference type="AlphaFoldDB" id="A0A0G2AD74"/>
<evidence type="ECO:0000256" key="5">
    <source>
        <dbReference type="ARBA" id="ARBA00022839"/>
    </source>
</evidence>
<comment type="catalytic activity">
    <reaction evidence="6">
        <text>Exonucleolytic cleavage in either 5'- to 3'- or 3'- to 5'-direction to yield nucleoside 5'-phosphates.</text>
        <dbReference type="EC" id="3.1.11.6"/>
    </reaction>
</comment>
<dbReference type="EMBL" id="LCRD01000013">
    <property type="protein sequence ID" value="KKW30394.1"/>
    <property type="molecule type" value="Genomic_DNA"/>
</dbReference>
<comment type="subcellular location">
    <subcellularLocation>
        <location evidence="6">Cytoplasm</location>
    </subcellularLocation>
</comment>
<dbReference type="GO" id="GO:0009318">
    <property type="term" value="C:exodeoxyribonuclease VII complex"/>
    <property type="evidence" value="ECO:0007669"/>
    <property type="project" value="UniProtKB-UniRule"/>
</dbReference>
<proteinExistence type="inferred from homology"/>